<dbReference type="InterPro" id="IPR052552">
    <property type="entry name" value="YeaO-like"/>
</dbReference>
<reference evidence="1 2" key="2">
    <citation type="submission" date="2019-08" db="EMBL/GenBank/DDBJ databases">
        <title>Amycolatopsis acidicola sp. nov., isolated from peat swamp forest soil.</title>
        <authorList>
            <person name="Srisuk N."/>
        </authorList>
    </citation>
    <scope>NUCLEOTIDE SEQUENCE [LARGE SCALE GENOMIC DNA]</scope>
    <source>
        <strain evidence="1 2">TBRC 6029</strain>
    </source>
</reference>
<accession>A0A558A233</accession>
<dbReference type="PANTHER" id="PTHR36849">
    <property type="entry name" value="CYTOPLASMIC PROTEIN-RELATED"/>
    <property type="match status" value="1"/>
</dbReference>
<evidence type="ECO:0000313" key="1">
    <source>
        <dbReference type="EMBL" id="TVT18323.1"/>
    </source>
</evidence>
<comment type="caution">
    <text evidence="1">The sequence shown here is derived from an EMBL/GenBank/DDBJ whole genome shotgun (WGS) entry which is preliminary data.</text>
</comment>
<dbReference type="Proteomes" id="UP000320011">
    <property type="component" value="Unassembled WGS sequence"/>
</dbReference>
<dbReference type="PANTHER" id="PTHR36849:SF1">
    <property type="entry name" value="CYTOPLASMIC PROTEIN"/>
    <property type="match status" value="1"/>
</dbReference>
<sequence length="127" mass="14970">MSGKIGYHRVYDEAASDGARVLVDRVWPRGLRKEDAHLDEWLRDVAPSTELRRWYGHEPERFAEFRRRYLAELREPDRQQAARHLLEIARERDLTLLTATRDVDHSQAAVLSEWLRKRGRPGEDAPQ</sequence>
<gene>
    <name evidence="1" type="ORF">FNH05_35590</name>
</gene>
<dbReference type="Pfam" id="PF22752">
    <property type="entry name" value="DUF488-N3i"/>
    <property type="match status" value="1"/>
</dbReference>
<evidence type="ECO:0000313" key="2">
    <source>
        <dbReference type="Proteomes" id="UP000320011"/>
    </source>
</evidence>
<dbReference type="AlphaFoldDB" id="A0A558A233"/>
<dbReference type="EMBL" id="VJWX01000691">
    <property type="protein sequence ID" value="TVT18323.1"/>
    <property type="molecule type" value="Genomic_DNA"/>
</dbReference>
<proteinExistence type="predicted"/>
<name>A0A558A233_9PSEU</name>
<organism evidence="1 2">
    <name type="scientific">Amycolatopsis rhizosphaerae</name>
    <dbReference type="NCBI Taxonomy" id="2053003"/>
    <lineage>
        <taxon>Bacteria</taxon>
        <taxon>Bacillati</taxon>
        <taxon>Actinomycetota</taxon>
        <taxon>Actinomycetes</taxon>
        <taxon>Pseudonocardiales</taxon>
        <taxon>Pseudonocardiaceae</taxon>
        <taxon>Amycolatopsis</taxon>
    </lineage>
</organism>
<keyword evidence="2" id="KW-1185">Reference proteome</keyword>
<dbReference type="OrthoDB" id="9790745at2"/>
<dbReference type="RefSeq" id="WP_144593235.1">
    <property type="nucleotide sequence ID" value="NZ_VJWX01000691.1"/>
</dbReference>
<protein>
    <submittedName>
        <fullName evidence="1">DUF488 family protein</fullName>
    </submittedName>
</protein>
<reference evidence="1 2" key="1">
    <citation type="submission" date="2019-07" db="EMBL/GenBank/DDBJ databases">
        <authorList>
            <person name="Duangmal K."/>
            <person name="Teo W.F.A."/>
        </authorList>
    </citation>
    <scope>NUCLEOTIDE SEQUENCE [LARGE SCALE GENOMIC DNA]</scope>
    <source>
        <strain evidence="1 2">TBRC 6029</strain>
    </source>
</reference>